<feature type="region of interest" description="Disordered" evidence="3">
    <location>
        <begin position="96"/>
        <end position="218"/>
    </location>
</feature>
<keyword evidence="1 2" id="KW-0728">SH3 domain</keyword>
<dbReference type="AlphaFoldDB" id="A0A9W8LX05"/>
<feature type="region of interest" description="Disordered" evidence="3">
    <location>
        <begin position="631"/>
        <end position="683"/>
    </location>
</feature>
<dbReference type="InterPro" id="IPR000261">
    <property type="entry name" value="EH_dom"/>
</dbReference>
<feature type="domain" description="EF-hand" evidence="6">
    <location>
        <begin position="720"/>
        <end position="755"/>
    </location>
</feature>
<dbReference type="Pfam" id="PF12763">
    <property type="entry name" value="EH"/>
    <property type="match status" value="1"/>
</dbReference>
<dbReference type="Pfam" id="PF14604">
    <property type="entry name" value="SH3_9"/>
    <property type="match status" value="1"/>
</dbReference>
<dbReference type="GO" id="GO:0005509">
    <property type="term" value="F:calcium ion binding"/>
    <property type="evidence" value="ECO:0007669"/>
    <property type="project" value="InterPro"/>
</dbReference>
<sequence>MRARPLYACEAENAGEVSFAANDQLTNVTDSPEDGWLLGTVQSTGSRGLFPAVYTELIPESGDDVVFLRKLQAAGLLSSAMQMDALRRDLDNSHISTTTTQSYSSSSSMQQSTYSSSVSYSDAQQQQGPQVPARPVGLTSRPAAIAAVSSSPISSGHASSRASPAPPPISSKPRPVVSPSQPASVQARASWQQQQQASSSSVNISSNLQEESRQQEIDAARAWEESHLAKKPTSLDGSREIARLVGGSSAQATRSSSATANNGRPAVPPKPLAGSSAVVSQEKLDQERSATASWEQKHLARNKAPVHTSEPRDVSQLFGGGRPAAPKPSRSLGTKPVVSLGTKPVVSLGTKPIVSPRAKAPVSPPSHQQQPLKPVTQRSAEEESRYDEERKAAASWEAKHGIGSARSSSAAGTLTKPVFSNGSRSGRPAAPMPPSTSAGSSTMRQSTTTATHAQESRATASVSSSLAERASNPATENDPPPLPYSAVRAARELEQKPKPVRHVNPATANDAPALPYSPTRATGPPVPEKQVDGSALPSSRQLISRMNSQSSNVAASSNSTAAATAVGFADNFEPAARSAPRMSSTSSFSSESSMQRSITTTTTTTMESTAAMVGSGAGIPLTTSHQVKGVMPFTGRASPASRQQQSYTSSKSFSQQKQQQQVRTMSSSGSSINSNNPTTTITPDALKRYKHLYGQLNKEDGSRGYLTSEKVRQVLASSRLPEDQLRRIWQLADRNNDGRFDRGAFNIAMYLVDCALRGDPIPEYLPIDLLHSAYA</sequence>
<dbReference type="PROSITE" id="PS50222">
    <property type="entry name" value="EF_HAND_2"/>
    <property type="match status" value="1"/>
</dbReference>
<feature type="compositionally biased region" description="Polar residues" evidence="3">
    <location>
        <begin position="435"/>
        <end position="466"/>
    </location>
</feature>
<dbReference type="Proteomes" id="UP001140094">
    <property type="component" value="Unassembled WGS sequence"/>
</dbReference>
<feature type="compositionally biased region" description="Low complexity" evidence="3">
    <location>
        <begin position="248"/>
        <end position="260"/>
    </location>
</feature>
<dbReference type="SUPFAM" id="SSF47473">
    <property type="entry name" value="EF-hand"/>
    <property type="match status" value="1"/>
</dbReference>
<dbReference type="PROSITE" id="PS50031">
    <property type="entry name" value="EH"/>
    <property type="match status" value="1"/>
</dbReference>
<dbReference type="InterPro" id="IPR011992">
    <property type="entry name" value="EF-hand-dom_pair"/>
</dbReference>
<dbReference type="PROSITE" id="PS50002">
    <property type="entry name" value="SH3"/>
    <property type="match status" value="1"/>
</dbReference>
<feature type="region of interest" description="Disordered" evidence="3">
    <location>
        <begin position="245"/>
        <end position="533"/>
    </location>
</feature>
<feature type="region of interest" description="Disordered" evidence="3">
    <location>
        <begin position="575"/>
        <end position="602"/>
    </location>
</feature>
<dbReference type="SMART" id="SM00326">
    <property type="entry name" value="SH3"/>
    <property type="match status" value="1"/>
</dbReference>
<feature type="domain" description="EH" evidence="5">
    <location>
        <begin position="685"/>
        <end position="775"/>
    </location>
</feature>
<evidence type="ECO:0000259" key="4">
    <source>
        <dbReference type="PROSITE" id="PS50002"/>
    </source>
</evidence>
<evidence type="ECO:0000313" key="8">
    <source>
        <dbReference type="Proteomes" id="UP001140094"/>
    </source>
</evidence>
<comment type="caution">
    <text evidence="7">The sequence shown here is derived from an EMBL/GenBank/DDBJ whole genome shotgun (WGS) entry which is preliminary data.</text>
</comment>
<feature type="domain" description="SH3" evidence="4">
    <location>
        <begin position="1"/>
        <end position="60"/>
    </location>
</feature>
<keyword evidence="8" id="KW-1185">Reference proteome</keyword>
<reference evidence="7" key="1">
    <citation type="submission" date="2022-07" db="EMBL/GenBank/DDBJ databases">
        <title>Phylogenomic reconstructions and comparative analyses of Kickxellomycotina fungi.</title>
        <authorList>
            <person name="Reynolds N.K."/>
            <person name="Stajich J.E."/>
            <person name="Barry K."/>
            <person name="Grigoriev I.V."/>
            <person name="Crous P."/>
            <person name="Smith M.E."/>
        </authorList>
    </citation>
    <scope>NUCLEOTIDE SEQUENCE</scope>
    <source>
        <strain evidence="7">NRRL 1565</strain>
    </source>
</reference>
<organism evidence="7 8">
    <name type="scientific">Coemansia guatemalensis</name>
    <dbReference type="NCBI Taxonomy" id="2761395"/>
    <lineage>
        <taxon>Eukaryota</taxon>
        <taxon>Fungi</taxon>
        <taxon>Fungi incertae sedis</taxon>
        <taxon>Zoopagomycota</taxon>
        <taxon>Kickxellomycotina</taxon>
        <taxon>Kickxellomycetes</taxon>
        <taxon>Kickxellales</taxon>
        <taxon>Kickxellaceae</taxon>
        <taxon>Coemansia</taxon>
    </lineage>
</organism>
<accession>A0A9W8LX05</accession>
<evidence type="ECO:0000256" key="2">
    <source>
        <dbReference type="PROSITE-ProRule" id="PRU00192"/>
    </source>
</evidence>
<evidence type="ECO:0008006" key="9">
    <source>
        <dbReference type="Google" id="ProtNLM"/>
    </source>
</evidence>
<proteinExistence type="predicted"/>
<dbReference type="SMART" id="SM00027">
    <property type="entry name" value="EH"/>
    <property type="match status" value="1"/>
</dbReference>
<feature type="compositionally biased region" description="Low complexity" evidence="3">
    <location>
        <begin position="96"/>
        <end position="127"/>
    </location>
</feature>
<feature type="compositionally biased region" description="Low complexity" evidence="3">
    <location>
        <begin position="643"/>
        <end position="683"/>
    </location>
</feature>
<feature type="compositionally biased region" description="Low complexity" evidence="3">
    <location>
        <begin position="401"/>
        <end position="412"/>
    </location>
</feature>
<evidence type="ECO:0000256" key="3">
    <source>
        <dbReference type="SAM" id="MobiDB-lite"/>
    </source>
</evidence>
<evidence type="ECO:0000313" key="7">
    <source>
        <dbReference type="EMBL" id="KAJ2809535.1"/>
    </source>
</evidence>
<dbReference type="InterPro" id="IPR036028">
    <property type="entry name" value="SH3-like_dom_sf"/>
</dbReference>
<evidence type="ECO:0000259" key="5">
    <source>
        <dbReference type="PROSITE" id="PS50031"/>
    </source>
</evidence>
<dbReference type="InterPro" id="IPR001452">
    <property type="entry name" value="SH3_domain"/>
</dbReference>
<dbReference type="OrthoDB" id="1716625at2759"/>
<evidence type="ECO:0000256" key="1">
    <source>
        <dbReference type="ARBA" id="ARBA00022443"/>
    </source>
</evidence>
<dbReference type="SUPFAM" id="SSF50044">
    <property type="entry name" value="SH3-domain"/>
    <property type="match status" value="1"/>
</dbReference>
<evidence type="ECO:0000259" key="6">
    <source>
        <dbReference type="PROSITE" id="PS50222"/>
    </source>
</evidence>
<dbReference type="Gene3D" id="2.30.30.40">
    <property type="entry name" value="SH3 Domains"/>
    <property type="match status" value="1"/>
</dbReference>
<dbReference type="CDD" id="cd00052">
    <property type="entry name" value="EH"/>
    <property type="match status" value="1"/>
</dbReference>
<dbReference type="EMBL" id="JANBUO010000001">
    <property type="protein sequence ID" value="KAJ2809535.1"/>
    <property type="molecule type" value="Genomic_DNA"/>
</dbReference>
<feature type="compositionally biased region" description="Basic and acidic residues" evidence="3">
    <location>
        <begin position="379"/>
        <end position="400"/>
    </location>
</feature>
<feature type="compositionally biased region" description="Low complexity" evidence="3">
    <location>
        <begin position="171"/>
        <end position="201"/>
    </location>
</feature>
<dbReference type="Gene3D" id="1.10.238.10">
    <property type="entry name" value="EF-hand"/>
    <property type="match status" value="1"/>
</dbReference>
<name>A0A9W8LX05_9FUNG</name>
<dbReference type="InterPro" id="IPR002048">
    <property type="entry name" value="EF_hand_dom"/>
</dbReference>
<protein>
    <recommendedName>
        <fullName evidence="9">SH3 domain-containing protein</fullName>
    </recommendedName>
</protein>
<gene>
    <name evidence="7" type="ORF">H4R20_000037</name>
</gene>
<feature type="compositionally biased region" description="Low complexity" evidence="3">
    <location>
        <begin position="140"/>
        <end position="163"/>
    </location>
</feature>